<gene>
    <name evidence="3" type="ORF">BCR35DRAFT_297869</name>
</gene>
<sequence length="256" mass="30303">MYNPIRGGTRGGQGDFKWSDVASDKDRENYLGHSVNAPVGRWQNGKDLTWYNKDGKEPTEGEKEDKRREEIRAIKEAEEDALAVALGFAPIVRPPRPPPGSSTQDPTNEAETHSNESILARAAEKEAHRKEKEERRKERAFKREERERKRGEKSGERERERERRRSRSPRREDERERERERRSRDGERERERAYEDRDKRRGSDYDRERRGGSVKRRDEGERDRYRSRDDDRDSGSRRGDYGGKEKSRSPVGSRRY</sequence>
<feature type="region of interest" description="Disordered" evidence="1">
    <location>
        <begin position="1"/>
        <end position="20"/>
    </location>
</feature>
<keyword evidence="3" id="KW-0808">Transferase</keyword>
<name>A0A1Y2G3F4_9BASI</name>
<dbReference type="PANTHER" id="PTHR14580">
    <property type="entry name" value="MULTIPLE MYELOMA TUMOR-ASSOCIATED PROTEIN 2 FAMILY MEMBER"/>
    <property type="match status" value="1"/>
</dbReference>
<proteinExistence type="predicted"/>
<keyword evidence="3" id="KW-0418">Kinase</keyword>
<keyword evidence="4" id="KW-1185">Reference proteome</keyword>
<dbReference type="EMBL" id="MCGR01000001">
    <property type="protein sequence ID" value="ORY92454.1"/>
    <property type="molecule type" value="Genomic_DNA"/>
</dbReference>
<evidence type="ECO:0000313" key="3">
    <source>
        <dbReference type="EMBL" id="ORY92454.1"/>
    </source>
</evidence>
<dbReference type="GO" id="GO:0016301">
    <property type="term" value="F:kinase activity"/>
    <property type="evidence" value="ECO:0007669"/>
    <property type="project" value="UniProtKB-KW"/>
</dbReference>
<feature type="region of interest" description="Disordered" evidence="1">
    <location>
        <begin position="29"/>
        <end position="68"/>
    </location>
</feature>
<comment type="caution">
    <text evidence="3">The sequence shown here is derived from an EMBL/GenBank/DDBJ whole genome shotgun (WGS) entry which is preliminary data.</text>
</comment>
<dbReference type="InterPro" id="IPR039207">
    <property type="entry name" value="MMTAG2-like"/>
</dbReference>
<evidence type="ECO:0000313" key="4">
    <source>
        <dbReference type="Proteomes" id="UP000193467"/>
    </source>
</evidence>
<dbReference type="PANTHER" id="PTHR14580:SF0">
    <property type="entry name" value="MULTIPLE MYELOMA TUMOR-ASSOCIATED PROTEIN 2"/>
    <property type="match status" value="1"/>
</dbReference>
<accession>A0A1Y2G3F4</accession>
<feature type="compositionally biased region" description="Basic and acidic residues" evidence="1">
    <location>
        <begin position="122"/>
        <end position="248"/>
    </location>
</feature>
<dbReference type="OrthoDB" id="5390672at2759"/>
<dbReference type="Proteomes" id="UP000193467">
    <property type="component" value="Unassembled WGS sequence"/>
</dbReference>
<reference evidence="3 4" key="1">
    <citation type="submission" date="2016-07" db="EMBL/GenBank/DDBJ databases">
        <title>Pervasive Adenine N6-methylation of Active Genes in Fungi.</title>
        <authorList>
            <consortium name="DOE Joint Genome Institute"/>
            <person name="Mondo S.J."/>
            <person name="Dannebaum R.O."/>
            <person name="Kuo R.C."/>
            <person name="Labutti K."/>
            <person name="Haridas S."/>
            <person name="Kuo A."/>
            <person name="Salamov A."/>
            <person name="Ahrendt S.R."/>
            <person name="Lipzen A."/>
            <person name="Sullivan W."/>
            <person name="Andreopoulos W.B."/>
            <person name="Clum A."/>
            <person name="Lindquist E."/>
            <person name="Daum C."/>
            <person name="Ramamoorthy G.K."/>
            <person name="Gryganskyi A."/>
            <person name="Culley D."/>
            <person name="Magnuson J.K."/>
            <person name="James T.Y."/>
            <person name="O'Malley M.A."/>
            <person name="Stajich J.E."/>
            <person name="Spatafora J.W."/>
            <person name="Visel A."/>
            <person name="Grigoriev I.V."/>
        </authorList>
    </citation>
    <scope>NUCLEOTIDE SEQUENCE [LARGE SCALE GENOMIC DNA]</scope>
    <source>
        <strain evidence="3 4">62-1032</strain>
    </source>
</reference>
<dbReference type="InParanoid" id="A0A1Y2G3F4"/>
<organism evidence="3 4">
    <name type="scientific">Leucosporidium creatinivorum</name>
    <dbReference type="NCBI Taxonomy" id="106004"/>
    <lineage>
        <taxon>Eukaryota</taxon>
        <taxon>Fungi</taxon>
        <taxon>Dikarya</taxon>
        <taxon>Basidiomycota</taxon>
        <taxon>Pucciniomycotina</taxon>
        <taxon>Microbotryomycetes</taxon>
        <taxon>Leucosporidiales</taxon>
        <taxon>Leucosporidium</taxon>
    </lineage>
</organism>
<protein>
    <submittedName>
        <fullName evidence="3">Kinase phosphorylation protein-domain-containing protein</fullName>
    </submittedName>
</protein>
<evidence type="ECO:0000256" key="1">
    <source>
        <dbReference type="SAM" id="MobiDB-lite"/>
    </source>
</evidence>
<dbReference type="InterPro" id="IPR019315">
    <property type="entry name" value="MMTA2_N"/>
</dbReference>
<evidence type="ECO:0000259" key="2">
    <source>
        <dbReference type="Pfam" id="PF10159"/>
    </source>
</evidence>
<dbReference type="Pfam" id="PF10159">
    <property type="entry name" value="MMtag"/>
    <property type="match status" value="1"/>
</dbReference>
<dbReference type="AlphaFoldDB" id="A0A1Y2G3F4"/>
<feature type="domain" description="Multiple myeloma tumor-associated protein 2-like N-terminal" evidence="2">
    <location>
        <begin position="8"/>
        <end position="87"/>
    </location>
</feature>
<feature type="region of interest" description="Disordered" evidence="1">
    <location>
        <begin position="85"/>
        <end position="256"/>
    </location>
</feature>
<feature type="compositionally biased region" description="Basic and acidic residues" evidence="1">
    <location>
        <begin position="53"/>
        <end position="68"/>
    </location>
</feature>